<feature type="signal peptide" evidence="1">
    <location>
        <begin position="1"/>
        <end position="21"/>
    </location>
</feature>
<organism evidence="2 3">
    <name type="scientific">Cylicocyclus nassatus</name>
    <name type="common">Nematode worm</name>
    <dbReference type="NCBI Taxonomy" id="53992"/>
    <lineage>
        <taxon>Eukaryota</taxon>
        <taxon>Metazoa</taxon>
        <taxon>Ecdysozoa</taxon>
        <taxon>Nematoda</taxon>
        <taxon>Chromadorea</taxon>
        <taxon>Rhabditida</taxon>
        <taxon>Rhabditina</taxon>
        <taxon>Rhabditomorpha</taxon>
        <taxon>Strongyloidea</taxon>
        <taxon>Strongylidae</taxon>
        <taxon>Cylicocyclus</taxon>
    </lineage>
</organism>
<name>A0AA36DPD7_CYLNA</name>
<evidence type="ECO:0000313" key="2">
    <source>
        <dbReference type="EMBL" id="CAJ0591258.1"/>
    </source>
</evidence>
<sequence length="162" mass="18384">MLRPCITLVLVKLCLPYDTPAVDHCGLSDEWEEALFSAAVFDFFGPANPGVALDMGYSWSYEQKAYAIGKRRDSPDRKQRGLWYGYNNKRTPPNEIAADAFQAWRKELKGFSRPPIEIGCCKFDYINRIAGYLVCVVSAQPVRTLKNRTATKRGSTTVRPRR</sequence>
<gene>
    <name evidence="2" type="ORF">CYNAS_LOCUS3241</name>
</gene>
<evidence type="ECO:0000256" key="1">
    <source>
        <dbReference type="SAM" id="SignalP"/>
    </source>
</evidence>
<protein>
    <submittedName>
        <fullName evidence="2">Uncharacterized protein</fullName>
    </submittedName>
</protein>
<reference evidence="2" key="1">
    <citation type="submission" date="2023-07" db="EMBL/GenBank/DDBJ databases">
        <authorList>
            <consortium name="CYATHOMIX"/>
        </authorList>
    </citation>
    <scope>NUCLEOTIDE SEQUENCE</scope>
    <source>
        <strain evidence="2">N/A</strain>
    </source>
</reference>
<keyword evidence="3" id="KW-1185">Reference proteome</keyword>
<comment type="caution">
    <text evidence="2">The sequence shown here is derived from an EMBL/GenBank/DDBJ whole genome shotgun (WGS) entry which is preliminary data.</text>
</comment>
<dbReference type="Proteomes" id="UP001176961">
    <property type="component" value="Unassembled WGS sequence"/>
</dbReference>
<dbReference type="AlphaFoldDB" id="A0AA36DPD7"/>
<evidence type="ECO:0000313" key="3">
    <source>
        <dbReference type="Proteomes" id="UP001176961"/>
    </source>
</evidence>
<keyword evidence="1" id="KW-0732">Signal</keyword>
<proteinExistence type="predicted"/>
<dbReference type="EMBL" id="CATQJL010000001">
    <property type="protein sequence ID" value="CAJ0591258.1"/>
    <property type="molecule type" value="Genomic_DNA"/>
</dbReference>
<accession>A0AA36DPD7</accession>
<feature type="chain" id="PRO_5041255840" evidence="1">
    <location>
        <begin position="22"/>
        <end position="162"/>
    </location>
</feature>